<evidence type="ECO:0000256" key="7">
    <source>
        <dbReference type="ARBA" id="ARBA00023114"/>
    </source>
</evidence>
<dbReference type="Pfam" id="PF00691">
    <property type="entry name" value="OmpA"/>
    <property type="match status" value="1"/>
</dbReference>
<keyword evidence="15" id="KW-1185">Reference proteome</keyword>
<keyword evidence="2" id="KW-0813">Transport</keyword>
<feature type="signal peptide" evidence="12">
    <location>
        <begin position="1"/>
        <end position="21"/>
    </location>
</feature>
<dbReference type="OrthoDB" id="9809164at2"/>
<dbReference type="PRINTS" id="PR01021">
    <property type="entry name" value="OMPADOMAIN"/>
</dbReference>
<keyword evidence="4" id="KW-0812">Transmembrane</keyword>
<dbReference type="SUPFAM" id="SSF56925">
    <property type="entry name" value="OMPA-like"/>
    <property type="match status" value="1"/>
</dbReference>
<dbReference type="CDD" id="cd07185">
    <property type="entry name" value="OmpA_C-like"/>
    <property type="match status" value="1"/>
</dbReference>
<dbReference type="PANTHER" id="PTHR30329">
    <property type="entry name" value="STATOR ELEMENT OF FLAGELLAR MOTOR COMPLEX"/>
    <property type="match status" value="1"/>
</dbReference>
<comment type="subcellular location">
    <subcellularLocation>
        <location evidence="1">Cell outer membrane</location>
        <topology evidence="1">Multi-pass membrane protein</topology>
    </subcellularLocation>
</comment>
<dbReference type="Proteomes" id="UP000538666">
    <property type="component" value="Unassembled WGS sequence"/>
</dbReference>
<keyword evidence="7" id="KW-0626">Porin</keyword>
<keyword evidence="6" id="KW-0406">Ion transport</keyword>
<evidence type="ECO:0000313" key="15">
    <source>
        <dbReference type="Proteomes" id="UP000538666"/>
    </source>
</evidence>
<dbReference type="InterPro" id="IPR011250">
    <property type="entry name" value="OMP/PagP_B-barrel"/>
</dbReference>
<feature type="region of interest" description="Disordered" evidence="11">
    <location>
        <begin position="421"/>
        <end position="442"/>
    </location>
</feature>
<dbReference type="Gene3D" id="3.30.1330.60">
    <property type="entry name" value="OmpA-like domain"/>
    <property type="match status" value="1"/>
</dbReference>
<evidence type="ECO:0000256" key="5">
    <source>
        <dbReference type="ARBA" id="ARBA00022729"/>
    </source>
</evidence>
<sequence>MRPLLPILFLAVLSGGSAAIAQQSAPDSFQYPSRFNVAGGYNFIDANAPPGSCQCFTMNGGFVSADLNLNSWLGVAGEITAGHATNISSLGQNLTLMTFLAGPRVSWHRGRFTPFGEFLLGGARGTGSYFPTSTSSSSSASGFSYSTGGGVDVRLTERFGIRAFDFQFLRTDLPNGDSDAENQLQVSTGVVFHFGGASGSTENAGAPPMIAPKLNAQVQFGCSVSSQEVAAGDAVQIVGEALTVPEQHDLDYAWTSNAGAVQGQGRMVTIDTKGLAPGNYRVDGRVALASDPSVASRCQVSFRVNRPPSSSSEVAGAQIIIPPGPEGDDFRQHVRDLFFSYDSARLRPEEQAVIAEDAAFLQTHPQLAITIAGYADERGSDEYNQELGTRRAASTMEALAAAGIDRSRIHVLSYGKSKPFCTEETDSCQQRNRRAQLLPGAR</sequence>
<dbReference type="PANTHER" id="PTHR30329:SF21">
    <property type="entry name" value="LIPOPROTEIN YIAD-RELATED"/>
    <property type="match status" value="1"/>
</dbReference>
<protein>
    <submittedName>
        <fullName evidence="14">Outer membrane protein OmpA-like peptidoglycan-associated protein</fullName>
    </submittedName>
</protein>
<dbReference type="SUPFAM" id="SSF103088">
    <property type="entry name" value="OmpA-like"/>
    <property type="match status" value="1"/>
</dbReference>
<dbReference type="InterPro" id="IPR006665">
    <property type="entry name" value="OmpA-like"/>
</dbReference>
<evidence type="ECO:0000256" key="10">
    <source>
        <dbReference type="PROSITE-ProRule" id="PRU00473"/>
    </source>
</evidence>
<evidence type="ECO:0000256" key="9">
    <source>
        <dbReference type="ARBA" id="ARBA00023237"/>
    </source>
</evidence>
<dbReference type="Pfam" id="PF13505">
    <property type="entry name" value="OMP_b-brl"/>
    <property type="match status" value="1"/>
</dbReference>
<dbReference type="InterPro" id="IPR036737">
    <property type="entry name" value="OmpA-like_sf"/>
</dbReference>
<dbReference type="GO" id="GO:0009279">
    <property type="term" value="C:cell outer membrane"/>
    <property type="evidence" value="ECO:0007669"/>
    <property type="project" value="UniProtKB-SubCell"/>
</dbReference>
<proteinExistence type="predicted"/>
<dbReference type="EMBL" id="JACHEK010000001">
    <property type="protein sequence ID" value="MBB6142639.1"/>
    <property type="molecule type" value="Genomic_DNA"/>
</dbReference>
<dbReference type="PROSITE" id="PS51123">
    <property type="entry name" value="OMPA_2"/>
    <property type="match status" value="1"/>
</dbReference>
<evidence type="ECO:0000256" key="4">
    <source>
        <dbReference type="ARBA" id="ARBA00022692"/>
    </source>
</evidence>
<dbReference type="AlphaFoldDB" id="A0A841JS89"/>
<evidence type="ECO:0000256" key="12">
    <source>
        <dbReference type="SAM" id="SignalP"/>
    </source>
</evidence>
<reference evidence="14 15" key="1">
    <citation type="submission" date="2020-08" db="EMBL/GenBank/DDBJ databases">
        <title>Genomic Encyclopedia of Type Strains, Phase IV (KMG-IV): sequencing the most valuable type-strain genomes for metagenomic binning, comparative biology and taxonomic classification.</title>
        <authorList>
            <person name="Goeker M."/>
        </authorList>
    </citation>
    <scope>NUCLEOTIDE SEQUENCE [LARGE SCALE GENOMIC DNA]</scope>
    <source>
        <strain evidence="14 15">DSM 103733</strain>
    </source>
</reference>
<evidence type="ECO:0000256" key="1">
    <source>
        <dbReference type="ARBA" id="ARBA00004571"/>
    </source>
</evidence>
<feature type="domain" description="OmpA-like" evidence="13">
    <location>
        <begin position="326"/>
        <end position="442"/>
    </location>
</feature>
<dbReference type="GO" id="GO:0015288">
    <property type="term" value="F:porin activity"/>
    <property type="evidence" value="ECO:0007669"/>
    <property type="project" value="UniProtKB-KW"/>
</dbReference>
<dbReference type="InterPro" id="IPR006664">
    <property type="entry name" value="OMP_bac"/>
</dbReference>
<evidence type="ECO:0000256" key="6">
    <source>
        <dbReference type="ARBA" id="ARBA00023065"/>
    </source>
</evidence>
<evidence type="ECO:0000313" key="14">
    <source>
        <dbReference type="EMBL" id="MBB6142639.1"/>
    </source>
</evidence>
<evidence type="ECO:0000256" key="3">
    <source>
        <dbReference type="ARBA" id="ARBA00022452"/>
    </source>
</evidence>
<accession>A0A841JS89</accession>
<evidence type="ECO:0000256" key="8">
    <source>
        <dbReference type="ARBA" id="ARBA00023136"/>
    </source>
</evidence>
<dbReference type="InterPro" id="IPR027385">
    <property type="entry name" value="Beta-barrel_OMP"/>
</dbReference>
<keyword evidence="8 10" id="KW-0472">Membrane</keyword>
<gene>
    <name evidence="14" type="ORF">HNQ77_000577</name>
</gene>
<evidence type="ECO:0000256" key="2">
    <source>
        <dbReference type="ARBA" id="ARBA00022448"/>
    </source>
</evidence>
<name>A0A841JS89_9BACT</name>
<dbReference type="InterPro" id="IPR050330">
    <property type="entry name" value="Bact_OuterMem_StrucFunc"/>
</dbReference>
<feature type="chain" id="PRO_5032524426" evidence="12">
    <location>
        <begin position="22"/>
        <end position="442"/>
    </location>
</feature>
<evidence type="ECO:0000256" key="11">
    <source>
        <dbReference type="SAM" id="MobiDB-lite"/>
    </source>
</evidence>
<dbReference type="GO" id="GO:0046930">
    <property type="term" value="C:pore complex"/>
    <property type="evidence" value="ECO:0007669"/>
    <property type="project" value="UniProtKB-KW"/>
</dbReference>
<keyword evidence="5 12" id="KW-0732">Signal</keyword>
<comment type="caution">
    <text evidence="14">The sequence shown here is derived from an EMBL/GenBank/DDBJ whole genome shotgun (WGS) entry which is preliminary data.</text>
</comment>
<dbReference type="GO" id="GO:0006811">
    <property type="term" value="P:monoatomic ion transport"/>
    <property type="evidence" value="ECO:0007669"/>
    <property type="project" value="UniProtKB-KW"/>
</dbReference>
<keyword evidence="3" id="KW-1134">Transmembrane beta strand</keyword>
<evidence type="ECO:0000259" key="13">
    <source>
        <dbReference type="PROSITE" id="PS51123"/>
    </source>
</evidence>
<dbReference type="RefSeq" id="WP_050057840.1">
    <property type="nucleotide sequence ID" value="NZ_JACHEK010000001.1"/>
</dbReference>
<dbReference type="Gene3D" id="2.40.160.20">
    <property type="match status" value="1"/>
</dbReference>
<keyword evidence="9" id="KW-0998">Cell outer membrane</keyword>
<organism evidence="14 15">
    <name type="scientific">Silvibacterium bohemicum</name>
    <dbReference type="NCBI Taxonomy" id="1577686"/>
    <lineage>
        <taxon>Bacteria</taxon>
        <taxon>Pseudomonadati</taxon>
        <taxon>Acidobacteriota</taxon>
        <taxon>Terriglobia</taxon>
        <taxon>Terriglobales</taxon>
        <taxon>Acidobacteriaceae</taxon>
        <taxon>Silvibacterium</taxon>
    </lineage>
</organism>